<name>A0A5K1VIE2_ENTHI</name>
<gene>
    <name evidence="1" type="ORF">CL6EHI_152030</name>
</gene>
<dbReference type="OMA" id="STENNAH"/>
<dbReference type="AlphaFoldDB" id="A0A5K1VIE2"/>
<reference evidence="1 2" key="1">
    <citation type="submission" date="2016-05" db="EMBL/GenBank/DDBJ databases">
        <title>First whole genome sequencing of Entamoeba histolytica HM1:IMSS-clone-6.</title>
        <authorList>
            <person name="Mukherjee Avik.K."/>
            <person name="Izumyama S."/>
            <person name="Nakada-Tsukui K."/>
            <person name="Nozaki T."/>
        </authorList>
    </citation>
    <scope>NUCLEOTIDE SEQUENCE [LARGE SCALE GENOMIC DNA]</scope>
    <source>
        <strain evidence="1 2">HM1:IMSS clone 6</strain>
    </source>
</reference>
<dbReference type="EMBL" id="BDEQ01000001">
    <property type="protein sequence ID" value="GAT91453.1"/>
    <property type="molecule type" value="Genomic_DNA"/>
</dbReference>
<protein>
    <submittedName>
        <fullName evidence="1">Uncharacterized protein</fullName>
    </submittedName>
</protein>
<evidence type="ECO:0000313" key="2">
    <source>
        <dbReference type="Proteomes" id="UP000078387"/>
    </source>
</evidence>
<dbReference type="VEuPathDB" id="AmoebaDB:EHI_152030"/>
<sequence>MQSKSPKVINENLWKRKGKEDDSSLQSFYIGVLNKFYDIRIEKPKLNKMKEYPFFRIISIATENDEIPLAEYVDNRCNEIYDSDLLNGIQISSVERRFEKNLIRETLNILLDAVEMKNYLVHSSKGKIHVDKNIFYIKDFFHTKQILDKGQEINSFICSLFNNDDDILLSRNDFTIQQILGF</sequence>
<proteinExistence type="predicted"/>
<dbReference type="VEuPathDB" id="AmoebaDB:KM1_000020"/>
<dbReference type="VEuPathDB" id="AmoebaDB:EHI5A_000020"/>
<accession>A0A5K1VIE2</accession>
<organism evidence="1 2">
    <name type="scientific">Entamoeba histolytica</name>
    <dbReference type="NCBI Taxonomy" id="5759"/>
    <lineage>
        <taxon>Eukaryota</taxon>
        <taxon>Amoebozoa</taxon>
        <taxon>Evosea</taxon>
        <taxon>Archamoebae</taxon>
        <taxon>Mastigamoebida</taxon>
        <taxon>Entamoebidae</taxon>
        <taxon>Entamoeba</taxon>
    </lineage>
</organism>
<comment type="caution">
    <text evidence="1">The sequence shown here is derived from an EMBL/GenBank/DDBJ whole genome shotgun (WGS) entry which is preliminary data.</text>
</comment>
<evidence type="ECO:0000313" key="1">
    <source>
        <dbReference type="EMBL" id="GAT91453.1"/>
    </source>
</evidence>
<dbReference type="VEuPathDB" id="AmoebaDB:EHI8A_066200"/>
<dbReference type="VEuPathDB" id="AmoebaDB:EHI7A_000020"/>
<dbReference type="Proteomes" id="UP000078387">
    <property type="component" value="Unassembled WGS sequence"/>
</dbReference>